<evidence type="ECO:0000313" key="1">
    <source>
        <dbReference type="EMBL" id="OEH91927.1"/>
    </source>
</evidence>
<dbReference type="OrthoDB" id="2380109at2"/>
<reference evidence="1 2" key="1">
    <citation type="submission" date="2016-08" db="EMBL/GenBank/DDBJ databases">
        <title>Genome of Bacillus solimangrovi GH2-4.</title>
        <authorList>
            <person name="Lim S."/>
            <person name="Kim B.-C."/>
        </authorList>
    </citation>
    <scope>NUCLEOTIDE SEQUENCE [LARGE SCALE GENOMIC DNA]</scope>
    <source>
        <strain evidence="1 2">GH2-4</strain>
    </source>
</reference>
<dbReference type="AlphaFoldDB" id="A0A1E5LCW3"/>
<protein>
    <recommendedName>
        <fullName evidence="3">YaaC-like Protein</fullName>
    </recommendedName>
</protein>
<dbReference type="EMBL" id="MJEH01000043">
    <property type="protein sequence ID" value="OEH91927.1"/>
    <property type="molecule type" value="Genomic_DNA"/>
</dbReference>
<dbReference type="Pfam" id="PF14175">
    <property type="entry name" value="YaaC"/>
    <property type="match status" value="1"/>
</dbReference>
<sequence>MSAELWNWIHYYYSTEHVQSHLHKCYEIQGFSDASVKSYENCYTFIYYLEHGYNYYKTADHAPFSIQPILIFYGYIQLIKACLLLVDPNYPESTAVLAHGVTTRKRKKKNYQFLDDEIKVQKNGLFTHFSNTMFHVKHLEGEKLSMRLLLQMVPELSNLFNQSTPKTHSQPVDFNNNSLTIPLNVMDSLNMTVEHFVRFINEYFKIEKFNVENDMLKLDVSETITPITCTPLQYHFSERRYYIPNKRPLFNTLHECMVHYLILYNLSMICRYETEWWQDLQHHFSNKDFSFILAFLKLTKQKIPYLVSMFLNSFER</sequence>
<dbReference type="Proteomes" id="UP000095209">
    <property type="component" value="Unassembled WGS sequence"/>
</dbReference>
<evidence type="ECO:0008006" key="3">
    <source>
        <dbReference type="Google" id="ProtNLM"/>
    </source>
</evidence>
<dbReference type="InterPro" id="IPR026988">
    <property type="entry name" value="YaaC-like"/>
</dbReference>
<dbReference type="STRING" id="1305675.BFG57_17605"/>
<name>A0A1E5LCW3_9BACI</name>
<evidence type="ECO:0000313" key="2">
    <source>
        <dbReference type="Proteomes" id="UP000095209"/>
    </source>
</evidence>
<organism evidence="1 2">
    <name type="scientific">Bacillus solimangrovi</name>
    <dbReference type="NCBI Taxonomy" id="1305675"/>
    <lineage>
        <taxon>Bacteria</taxon>
        <taxon>Bacillati</taxon>
        <taxon>Bacillota</taxon>
        <taxon>Bacilli</taxon>
        <taxon>Bacillales</taxon>
        <taxon>Bacillaceae</taxon>
        <taxon>Bacillus</taxon>
    </lineage>
</organism>
<keyword evidence="2" id="KW-1185">Reference proteome</keyword>
<comment type="caution">
    <text evidence="1">The sequence shown here is derived from an EMBL/GenBank/DDBJ whole genome shotgun (WGS) entry which is preliminary data.</text>
</comment>
<accession>A0A1E5LCW3</accession>
<proteinExistence type="predicted"/>
<gene>
    <name evidence="1" type="ORF">BFG57_17605</name>
</gene>
<dbReference type="RefSeq" id="WP_069718039.1">
    <property type="nucleotide sequence ID" value="NZ_MJEH01000043.1"/>
</dbReference>